<dbReference type="AlphaFoldDB" id="M0MQS9"/>
<dbReference type="Proteomes" id="UP000011625">
    <property type="component" value="Unassembled WGS sequence"/>
</dbReference>
<dbReference type="RefSeq" id="WP_005046872.1">
    <property type="nucleotide sequence ID" value="NZ_AOME01000105.1"/>
</dbReference>
<gene>
    <name evidence="1" type="ORF">C450_20341</name>
</gene>
<name>M0MQS9_9EURY</name>
<dbReference type="OrthoDB" id="202899at2157"/>
<evidence type="ECO:0000313" key="1">
    <source>
        <dbReference type="EMBL" id="EMA48062.1"/>
    </source>
</evidence>
<comment type="caution">
    <text evidence="1">The sequence shown here is derived from an EMBL/GenBank/DDBJ whole genome shotgun (WGS) entry which is preliminary data.</text>
</comment>
<proteinExistence type="predicted"/>
<organism evidence="1 2">
    <name type="scientific">Halococcus salifodinae DSM 8989</name>
    <dbReference type="NCBI Taxonomy" id="1227456"/>
    <lineage>
        <taxon>Archaea</taxon>
        <taxon>Methanobacteriati</taxon>
        <taxon>Methanobacteriota</taxon>
        <taxon>Stenosarchaea group</taxon>
        <taxon>Halobacteria</taxon>
        <taxon>Halobacteriales</taxon>
        <taxon>Halococcaceae</taxon>
        <taxon>Halococcus</taxon>
    </lineage>
</organism>
<protein>
    <submittedName>
        <fullName evidence="1">Uncharacterized protein</fullName>
    </submittedName>
</protein>
<reference evidence="1 2" key="1">
    <citation type="journal article" date="2014" name="PLoS Genet.">
        <title>Phylogenetically driven sequencing of extremely halophilic archaea reveals strategies for static and dynamic osmo-response.</title>
        <authorList>
            <person name="Becker E.A."/>
            <person name="Seitzer P.M."/>
            <person name="Tritt A."/>
            <person name="Larsen D."/>
            <person name="Krusor M."/>
            <person name="Yao A.I."/>
            <person name="Wu D."/>
            <person name="Madern D."/>
            <person name="Eisen J.A."/>
            <person name="Darling A.E."/>
            <person name="Facciotti M.T."/>
        </authorList>
    </citation>
    <scope>NUCLEOTIDE SEQUENCE [LARGE SCALE GENOMIC DNA]</scope>
    <source>
        <strain evidence="1 2">DSM 8989</strain>
    </source>
</reference>
<dbReference type="EMBL" id="AOME01000105">
    <property type="protein sequence ID" value="EMA48062.1"/>
    <property type="molecule type" value="Genomic_DNA"/>
</dbReference>
<dbReference type="STRING" id="1227456.C450_20341"/>
<sequence length="187" mass="21861">MAEFDPDCDDTELPDLADRDAAIRFLERNDVALPEGLTIEKIKSRGSWWAIDDESFSFRVERHPSGPFPSTSMTGKGMPTPARWHIRKRYTYHLTIDEWDVAERMREFDFSPMLLVDAEFEQFPNKDMWEQALARARDAEDPEEVLDEQLSLTEQKYRATFDDVPEDHIEEMLAVLGEAFRRRVGMD</sequence>
<accession>M0MQS9</accession>
<keyword evidence="2" id="KW-1185">Reference proteome</keyword>
<evidence type="ECO:0000313" key="2">
    <source>
        <dbReference type="Proteomes" id="UP000011625"/>
    </source>
</evidence>
<dbReference type="PATRIC" id="fig|1227456.3.peg.4103"/>